<name>A0A4Y2GPP6_ARAVE</name>
<evidence type="ECO:0000313" key="1">
    <source>
        <dbReference type="EMBL" id="GBM54759.1"/>
    </source>
</evidence>
<protein>
    <recommendedName>
        <fullName evidence="3">Pre-C2HC domain-containing protein</fullName>
    </recommendedName>
</protein>
<dbReference type="Proteomes" id="UP000499080">
    <property type="component" value="Unassembled WGS sequence"/>
</dbReference>
<comment type="caution">
    <text evidence="1">The sequence shown here is derived from an EMBL/GenBank/DDBJ whole genome shotgun (WGS) entry which is preliminary data.</text>
</comment>
<accession>A0A4Y2GPP6</accession>
<proteinExistence type="predicted"/>
<dbReference type="AlphaFoldDB" id="A0A4Y2GPP6"/>
<evidence type="ECO:0008006" key="3">
    <source>
        <dbReference type="Google" id="ProtNLM"/>
    </source>
</evidence>
<keyword evidence="2" id="KW-1185">Reference proteome</keyword>
<gene>
    <name evidence="1" type="ORF">AVEN_174533_1</name>
</gene>
<evidence type="ECO:0000313" key="2">
    <source>
        <dbReference type="Proteomes" id="UP000499080"/>
    </source>
</evidence>
<reference evidence="1 2" key="1">
    <citation type="journal article" date="2019" name="Sci. Rep.">
        <title>Orb-weaving spider Araneus ventricosus genome elucidates the spidroin gene catalogue.</title>
        <authorList>
            <person name="Kono N."/>
            <person name="Nakamura H."/>
            <person name="Ohtoshi R."/>
            <person name="Moran D.A.P."/>
            <person name="Shinohara A."/>
            <person name="Yoshida Y."/>
            <person name="Fujiwara M."/>
            <person name="Mori M."/>
            <person name="Tomita M."/>
            <person name="Arakawa K."/>
        </authorList>
    </citation>
    <scope>NUCLEOTIDE SEQUENCE [LARGE SCALE GENOMIC DNA]</scope>
</reference>
<sequence length="101" mass="11830">MLKRTEHFIQDLIKINDECEPVESELDGPHIKLFTQRDEASHSLAKFLRTNDMCYFIIGPRSEHPIKIVMRGLPRKLNVDVLKKALVEEYEFVVHKVVQLT</sequence>
<organism evidence="1 2">
    <name type="scientific">Araneus ventricosus</name>
    <name type="common">Orbweaver spider</name>
    <name type="synonym">Epeira ventricosa</name>
    <dbReference type="NCBI Taxonomy" id="182803"/>
    <lineage>
        <taxon>Eukaryota</taxon>
        <taxon>Metazoa</taxon>
        <taxon>Ecdysozoa</taxon>
        <taxon>Arthropoda</taxon>
        <taxon>Chelicerata</taxon>
        <taxon>Arachnida</taxon>
        <taxon>Araneae</taxon>
        <taxon>Araneomorphae</taxon>
        <taxon>Entelegynae</taxon>
        <taxon>Araneoidea</taxon>
        <taxon>Araneidae</taxon>
        <taxon>Araneus</taxon>
    </lineage>
</organism>
<dbReference type="OrthoDB" id="6437260at2759"/>
<dbReference type="EMBL" id="BGPR01178481">
    <property type="protein sequence ID" value="GBM54759.1"/>
    <property type="molecule type" value="Genomic_DNA"/>
</dbReference>